<keyword evidence="3" id="KW-1185">Reference proteome</keyword>
<gene>
    <name evidence="2" type="ORF">NDU88_004016</name>
</gene>
<dbReference type="EMBL" id="JANPWB010000015">
    <property type="protein sequence ID" value="KAJ1090888.1"/>
    <property type="molecule type" value="Genomic_DNA"/>
</dbReference>
<protein>
    <submittedName>
        <fullName evidence="2">Uncharacterized protein</fullName>
    </submittedName>
</protein>
<evidence type="ECO:0000256" key="1">
    <source>
        <dbReference type="SAM" id="MobiDB-lite"/>
    </source>
</evidence>
<proteinExistence type="predicted"/>
<dbReference type="AlphaFoldDB" id="A0AAV7LN54"/>
<name>A0AAV7LN54_PLEWA</name>
<sequence>MRRTRRRCRASARTLRWSHGVCQGRRIQQDHRLQVPWTAKSRPALPGGSSEPAPCEEDSRGTVPALHMPRGRNPTP</sequence>
<reference evidence="2" key="1">
    <citation type="journal article" date="2022" name="bioRxiv">
        <title>Sequencing and chromosome-scale assembly of the giantPleurodeles waltlgenome.</title>
        <authorList>
            <person name="Brown T."/>
            <person name="Elewa A."/>
            <person name="Iarovenko S."/>
            <person name="Subramanian E."/>
            <person name="Araus A.J."/>
            <person name="Petzold A."/>
            <person name="Susuki M."/>
            <person name="Suzuki K.-i.T."/>
            <person name="Hayashi T."/>
            <person name="Toyoda A."/>
            <person name="Oliveira C."/>
            <person name="Osipova E."/>
            <person name="Leigh N.D."/>
            <person name="Simon A."/>
            <person name="Yun M.H."/>
        </authorList>
    </citation>
    <scope>NUCLEOTIDE SEQUENCE</scope>
    <source>
        <strain evidence="2">20211129_DDA</strain>
        <tissue evidence="2">Liver</tissue>
    </source>
</reference>
<organism evidence="2 3">
    <name type="scientific">Pleurodeles waltl</name>
    <name type="common">Iberian ribbed newt</name>
    <dbReference type="NCBI Taxonomy" id="8319"/>
    <lineage>
        <taxon>Eukaryota</taxon>
        <taxon>Metazoa</taxon>
        <taxon>Chordata</taxon>
        <taxon>Craniata</taxon>
        <taxon>Vertebrata</taxon>
        <taxon>Euteleostomi</taxon>
        <taxon>Amphibia</taxon>
        <taxon>Batrachia</taxon>
        <taxon>Caudata</taxon>
        <taxon>Salamandroidea</taxon>
        <taxon>Salamandridae</taxon>
        <taxon>Pleurodelinae</taxon>
        <taxon>Pleurodeles</taxon>
    </lineage>
</organism>
<accession>A0AAV7LN54</accession>
<comment type="caution">
    <text evidence="2">The sequence shown here is derived from an EMBL/GenBank/DDBJ whole genome shotgun (WGS) entry which is preliminary data.</text>
</comment>
<feature type="region of interest" description="Disordered" evidence="1">
    <location>
        <begin position="37"/>
        <end position="76"/>
    </location>
</feature>
<dbReference type="Proteomes" id="UP001066276">
    <property type="component" value="Chromosome 11"/>
</dbReference>
<evidence type="ECO:0000313" key="3">
    <source>
        <dbReference type="Proteomes" id="UP001066276"/>
    </source>
</evidence>
<evidence type="ECO:0000313" key="2">
    <source>
        <dbReference type="EMBL" id="KAJ1090888.1"/>
    </source>
</evidence>